<feature type="transmembrane region" description="Helical" evidence="1">
    <location>
        <begin position="189"/>
        <end position="211"/>
    </location>
</feature>
<feature type="transmembrane region" description="Helical" evidence="1">
    <location>
        <begin position="113"/>
        <end position="133"/>
    </location>
</feature>
<name>A0A7T7XKW0_9SPIR</name>
<feature type="transmembrane region" description="Helical" evidence="1">
    <location>
        <begin position="231"/>
        <end position="251"/>
    </location>
</feature>
<dbReference type="AlphaFoldDB" id="A0A7T7XKW0"/>
<proteinExistence type="predicted"/>
<keyword evidence="3" id="KW-1185">Reference proteome</keyword>
<evidence type="ECO:0000256" key="1">
    <source>
        <dbReference type="SAM" id="Phobius"/>
    </source>
</evidence>
<evidence type="ECO:0000313" key="3">
    <source>
        <dbReference type="Proteomes" id="UP000595917"/>
    </source>
</evidence>
<keyword evidence="1" id="KW-0472">Membrane</keyword>
<evidence type="ECO:0000313" key="2">
    <source>
        <dbReference type="EMBL" id="QQO08077.1"/>
    </source>
</evidence>
<protein>
    <recommendedName>
        <fullName evidence="4">DUF2232 domain-containing protein</fullName>
    </recommendedName>
</protein>
<accession>A0A7T7XKW0</accession>
<dbReference type="Proteomes" id="UP000595917">
    <property type="component" value="Chromosome"/>
</dbReference>
<feature type="transmembrane region" description="Helical" evidence="1">
    <location>
        <begin position="291"/>
        <end position="319"/>
    </location>
</feature>
<keyword evidence="1" id="KW-1133">Transmembrane helix</keyword>
<feature type="transmembrane region" description="Helical" evidence="1">
    <location>
        <begin position="257"/>
        <end position="279"/>
    </location>
</feature>
<feature type="transmembrane region" description="Helical" evidence="1">
    <location>
        <begin position="12"/>
        <end position="37"/>
    </location>
</feature>
<dbReference type="RefSeq" id="WP_215625383.1">
    <property type="nucleotide sequence ID" value="NZ_CP067089.2"/>
</dbReference>
<keyword evidence="1" id="KW-0812">Transmembrane</keyword>
<organism evidence="2 3">
    <name type="scientific">Breznakiella homolactica</name>
    <dbReference type="NCBI Taxonomy" id="2798577"/>
    <lineage>
        <taxon>Bacteria</taxon>
        <taxon>Pseudomonadati</taxon>
        <taxon>Spirochaetota</taxon>
        <taxon>Spirochaetia</taxon>
        <taxon>Spirochaetales</taxon>
        <taxon>Breznakiellaceae</taxon>
        <taxon>Breznakiella</taxon>
    </lineage>
</organism>
<dbReference type="KEGG" id="bhc:JFL75_14155"/>
<evidence type="ECO:0008006" key="4">
    <source>
        <dbReference type="Google" id="ProtNLM"/>
    </source>
</evidence>
<gene>
    <name evidence="2" type="ORF">JFL75_14155</name>
</gene>
<reference evidence="2" key="1">
    <citation type="submission" date="2021-01" db="EMBL/GenBank/DDBJ databases">
        <title>Description of Breznakiella homolactica.</title>
        <authorList>
            <person name="Song Y."/>
            <person name="Brune A."/>
        </authorList>
    </citation>
    <scope>NUCLEOTIDE SEQUENCE</scope>
    <source>
        <strain evidence="2">RmG30</strain>
    </source>
</reference>
<sequence length="339" mass="36354">MFSRNTATQGLVPALICAVSCVVIIRTGFLSLFFLLPLGIAAYCYSRRIAWFAGAAAIAGNTLAGIILGIISGYSIPVILLDAGYFTLLVVVFLWIVAPPVNGPAFMRISGAYRIVAGSVLVFAGMIPAAYLLRDSSGMYKSIMDQAEMLASLYRASMAGDAVERSISEQYVTAEAILQGLSYVAVRGAGIASCMVFLFFSRQAALIVTWFVRHERPGGNLMAFHAAPKMIWVLSISLLGVILGLSVKIAALEIAAWNILVICAMIYLAQGGGILLFFLSRPGVPPMLRFLLNFFLIMLIFSPGINIGVLVILVLLGIAENWIPFRVPKINGSSSTPGM</sequence>
<dbReference type="EMBL" id="CP067089">
    <property type="protein sequence ID" value="QQO08077.1"/>
    <property type="molecule type" value="Genomic_DNA"/>
</dbReference>
<feature type="transmembrane region" description="Helical" evidence="1">
    <location>
        <begin position="83"/>
        <end position="101"/>
    </location>
</feature>
<feature type="transmembrane region" description="Helical" evidence="1">
    <location>
        <begin position="49"/>
        <end position="71"/>
    </location>
</feature>